<proteinExistence type="predicted"/>
<protein>
    <submittedName>
        <fullName evidence="2">Uncharacterized protein</fullName>
    </submittedName>
</protein>
<accession>A0AAQ3RVB1</accession>
<evidence type="ECO:0000313" key="2">
    <source>
        <dbReference type="EMBL" id="WVZ07697.1"/>
    </source>
</evidence>
<feature type="compositionally biased region" description="Acidic residues" evidence="1">
    <location>
        <begin position="30"/>
        <end position="67"/>
    </location>
</feature>
<dbReference type="EMBL" id="CP144695">
    <property type="protein sequence ID" value="WVZ07697.1"/>
    <property type="molecule type" value="Genomic_DNA"/>
</dbReference>
<evidence type="ECO:0000256" key="1">
    <source>
        <dbReference type="SAM" id="MobiDB-lite"/>
    </source>
</evidence>
<organism evidence="2 3">
    <name type="scientific">Vigna mungo</name>
    <name type="common">Black gram</name>
    <name type="synonym">Phaseolus mungo</name>
    <dbReference type="NCBI Taxonomy" id="3915"/>
    <lineage>
        <taxon>Eukaryota</taxon>
        <taxon>Viridiplantae</taxon>
        <taxon>Streptophyta</taxon>
        <taxon>Embryophyta</taxon>
        <taxon>Tracheophyta</taxon>
        <taxon>Spermatophyta</taxon>
        <taxon>Magnoliopsida</taxon>
        <taxon>eudicotyledons</taxon>
        <taxon>Gunneridae</taxon>
        <taxon>Pentapetalae</taxon>
        <taxon>rosids</taxon>
        <taxon>fabids</taxon>
        <taxon>Fabales</taxon>
        <taxon>Fabaceae</taxon>
        <taxon>Papilionoideae</taxon>
        <taxon>50 kb inversion clade</taxon>
        <taxon>NPAAA clade</taxon>
        <taxon>indigoferoid/millettioid clade</taxon>
        <taxon>Phaseoleae</taxon>
        <taxon>Vigna</taxon>
    </lineage>
</organism>
<gene>
    <name evidence="2" type="ORF">V8G54_021043</name>
</gene>
<name>A0AAQ3RVB1_VIGMU</name>
<reference evidence="2 3" key="1">
    <citation type="journal article" date="2023" name="Life. Sci Alliance">
        <title>Evolutionary insights into 3D genome organization and epigenetic landscape of Vigna mungo.</title>
        <authorList>
            <person name="Junaid A."/>
            <person name="Singh B."/>
            <person name="Bhatia S."/>
        </authorList>
    </citation>
    <scope>NUCLEOTIDE SEQUENCE [LARGE SCALE GENOMIC DNA]</scope>
    <source>
        <strain evidence="2">Urdbean</strain>
    </source>
</reference>
<sequence>MANASISQKGESSLPQVTDDIMGREFGDGGLEDANDVPMLEDEETVDSESECSDDEPDLETTSYDDPEIGDVSKVLLGIKGSHDLRIALGPEQRSYLESQLRRYRKVVGTVLSERIVYSVG</sequence>
<dbReference type="AlphaFoldDB" id="A0AAQ3RVB1"/>
<feature type="compositionally biased region" description="Polar residues" evidence="1">
    <location>
        <begin position="1"/>
        <end position="16"/>
    </location>
</feature>
<feature type="region of interest" description="Disordered" evidence="1">
    <location>
        <begin position="1"/>
        <end position="67"/>
    </location>
</feature>
<dbReference type="Proteomes" id="UP001374535">
    <property type="component" value="Chromosome 6"/>
</dbReference>
<evidence type="ECO:0000313" key="3">
    <source>
        <dbReference type="Proteomes" id="UP001374535"/>
    </source>
</evidence>
<keyword evidence="3" id="KW-1185">Reference proteome</keyword>